<feature type="domain" description="Helicase C-terminal" evidence="6">
    <location>
        <begin position="450"/>
        <end position="606"/>
    </location>
</feature>
<gene>
    <name evidence="7" type="ORF">LtaPh_1100500</name>
</gene>
<dbReference type="InterPro" id="IPR038718">
    <property type="entry name" value="SNF2-like_sf"/>
</dbReference>
<evidence type="ECO:0000256" key="1">
    <source>
        <dbReference type="ARBA" id="ARBA00022741"/>
    </source>
</evidence>
<dbReference type="SUPFAM" id="SSF52540">
    <property type="entry name" value="P-loop containing nucleoside triphosphate hydrolases"/>
    <property type="match status" value="2"/>
</dbReference>
<dbReference type="CDD" id="cd00085">
    <property type="entry name" value="HNHc"/>
    <property type="match status" value="1"/>
</dbReference>
<evidence type="ECO:0000256" key="2">
    <source>
        <dbReference type="ARBA" id="ARBA00022801"/>
    </source>
</evidence>
<dbReference type="CDD" id="cd18793">
    <property type="entry name" value="SF2_C_SNF"/>
    <property type="match status" value="1"/>
</dbReference>
<dbReference type="GO" id="GO:0003676">
    <property type="term" value="F:nucleic acid binding"/>
    <property type="evidence" value="ECO:0007669"/>
    <property type="project" value="InterPro"/>
</dbReference>
<dbReference type="GO" id="GO:0031297">
    <property type="term" value="P:replication fork processing"/>
    <property type="evidence" value="ECO:0007669"/>
    <property type="project" value="TreeGrafter"/>
</dbReference>
<dbReference type="Pfam" id="PF00271">
    <property type="entry name" value="Helicase_C"/>
    <property type="match status" value="1"/>
</dbReference>
<evidence type="ECO:0000259" key="6">
    <source>
        <dbReference type="PROSITE" id="PS51194"/>
    </source>
</evidence>
<dbReference type="InterPro" id="IPR003615">
    <property type="entry name" value="HNH_nuc"/>
</dbReference>
<dbReference type="Gene3D" id="1.10.30.50">
    <property type="match status" value="1"/>
</dbReference>
<dbReference type="GO" id="GO:0006281">
    <property type="term" value="P:DNA repair"/>
    <property type="evidence" value="ECO:0007669"/>
    <property type="project" value="TreeGrafter"/>
</dbReference>
<proteinExistence type="predicted"/>
<keyword evidence="3 7" id="KW-0347">Helicase</keyword>
<dbReference type="InterPro" id="IPR000330">
    <property type="entry name" value="SNF2_N"/>
</dbReference>
<dbReference type="GO" id="GO:0008270">
    <property type="term" value="F:zinc ion binding"/>
    <property type="evidence" value="ECO:0007669"/>
    <property type="project" value="InterPro"/>
</dbReference>
<sequence length="958" mass="107271">MEALLPVETCLRCGHTYVFRLSRFGCVFSCSCDECIDVLKVASAFSAALRRQTNMLAFVPIMSSPSCELTSSMKVVAVELDFVRDLVSTHFRNFHDAEVAQIFCSLSLALREQLVWRGAAVTCPAPMMEQLTEELLECAQDPALPFFVNTPTPDLRNAVADILSRAVPETRLDRIPHLLRRIMKSHQVQGVRTALRWGGRILFADDMGVGKTMQALATVAALEAYPLLIVCPSALKLMWADLIEHYLHEQVTVEEIHLIHGANDALSIDARPKVVLVSYHMAAILEKQLQPRSWACLLCDESHLLHTNVSGCDATYTRVVAAIGKQAPYCLLLSGTPATNNPFDLFNQIDTLRPRLLGESRFEFAMRYCEVIFSPYFQVGVTTRKVELLSLLRSCCMLRRLKEDVLELPRKRRVVMRVAYRLGPHNATHRRGGASYQERYANSWKANWNGIAEAVEHCCSKYERVVLLAHHIELIDALVQWARDHCKQAVRIDGSVPVQQRGDLLHTFHRGEARVVIIGITACAVGISLAPAQCAVFCELPPDAAWMRQAEDRLHRPGQQDEVVVYYLLGLHSQFDAELFSRLCRNLSEAEESRGTCLSLSQIAHASHSTLKVKPVSHGVAHGRVQPAERPLLFCISKNTGRIHVRSSEPVGFYATFAWYEARQCVQKRQDPVWKQLDTFLESVTRLSPFHRRQLILRQGWMPAVFQYKSGGAAASAPRRRDRYAKTLTIGWGMWWEVRRLYFPTRYYFGPLIAAANNEYEAGCLNCAASLPQFDRRAHIFVPGAICDAANSDSELFCSGKCRLSFFIRRSGSAIRRSVAGVDKSVCSHCHVDCEALCTSVAAAAGRRERVAVIGKLHPQLLQFPVLCEKVVSNPIPGNFWHADHVVPVACGGGEATLDNLQTLCVVCHALKTQKDMKELRQQRALLPVRGPVARTTVDVAWVKVTSCSGSRVTRRRL</sequence>
<evidence type="ECO:0000256" key="4">
    <source>
        <dbReference type="ARBA" id="ARBA00022840"/>
    </source>
</evidence>
<organism evidence="7 8">
    <name type="scientific">Leishmania tarentolae</name>
    <name type="common">Sauroleishmania tarentolae</name>
    <dbReference type="NCBI Taxonomy" id="5689"/>
    <lineage>
        <taxon>Eukaryota</taxon>
        <taxon>Discoba</taxon>
        <taxon>Euglenozoa</taxon>
        <taxon>Kinetoplastea</taxon>
        <taxon>Metakinetoplastina</taxon>
        <taxon>Trypanosomatida</taxon>
        <taxon>Trypanosomatidae</taxon>
        <taxon>Leishmaniinae</taxon>
        <taxon>Leishmania</taxon>
        <taxon>lizard Leishmania</taxon>
    </lineage>
</organism>
<dbReference type="InterPro" id="IPR001650">
    <property type="entry name" value="Helicase_C-like"/>
</dbReference>
<evidence type="ECO:0000313" key="7">
    <source>
        <dbReference type="EMBL" id="GET86610.1"/>
    </source>
</evidence>
<name>A0A640KAE0_LEITA</name>
<keyword evidence="4" id="KW-0067">ATP-binding</keyword>
<keyword evidence="1" id="KW-0547">Nucleotide-binding</keyword>
<dbReference type="InterPro" id="IPR002711">
    <property type="entry name" value="HNH"/>
</dbReference>
<dbReference type="Pfam" id="PF00176">
    <property type="entry name" value="SNF2-rel_dom"/>
    <property type="match status" value="1"/>
</dbReference>
<dbReference type="InterPro" id="IPR049730">
    <property type="entry name" value="SNF2/RAD54-like_C"/>
</dbReference>
<evidence type="ECO:0000256" key="3">
    <source>
        <dbReference type="ARBA" id="ARBA00022806"/>
    </source>
</evidence>
<dbReference type="PROSITE" id="PS51194">
    <property type="entry name" value="HELICASE_CTER"/>
    <property type="match status" value="1"/>
</dbReference>
<dbReference type="Gene3D" id="3.40.50.300">
    <property type="entry name" value="P-loop containing nucleotide triphosphate hydrolases"/>
    <property type="match status" value="1"/>
</dbReference>
<dbReference type="PROSITE" id="PS51192">
    <property type="entry name" value="HELICASE_ATP_BIND_1"/>
    <property type="match status" value="1"/>
</dbReference>
<dbReference type="Proteomes" id="UP000419144">
    <property type="component" value="Unassembled WGS sequence"/>
</dbReference>
<dbReference type="SMART" id="SM00490">
    <property type="entry name" value="HELICc"/>
    <property type="match status" value="1"/>
</dbReference>
<dbReference type="EMBL" id="BLBS01000013">
    <property type="protein sequence ID" value="GET86610.1"/>
    <property type="molecule type" value="Genomic_DNA"/>
</dbReference>
<dbReference type="AlphaFoldDB" id="A0A640KAE0"/>
<dbReference type="VEuPathDB" id="TriTrypDB:LtaPh_1100500"/>
<dbReference type="Pfam" id="PF01844">
    <property type="entry name" value="HNH"/>
    <property type="match status" value="1"/>
</dbReference>
<dbReference type="Gene3D" id="3.40.50.10810">
    <property type="entry name" value="Tandem AAA-ATPase domain"/>
    <property type="match status" value="1"/>
</dbReference>
<accession>A0A640KAE0</accession>
<dbReference type="OrthoDB" id="2801544at2759"/>
<dbReference type="GO" id="GO:0016787">
    <property type="term" value="F:hydrolase activity"/>
    <property type="evidence" value="ECO:0007669"/>
    <property type="project" value="UniProtKB-KW"/>
</dbReference>
<dbReference type="GO" id="GO:0005524">
    <property type="term" value="F:ATP binding"/>
    <property type="evidence" value="ECO:0007669"/>
    <property type="project" value="UniProtKB-KW"/>
</dbReference>
<dbReference type="PANTHER" id="PTHR45766">
    <property type="entry name" value="DNA ANNEALING HELICASE AND ENDONUCLEASE ZRANB3 FAMILY MEMBER"/>
    <property type="match status" value="1"/>
</dbReference>
<dbReference type="GO" id="GO:0004386">
    <property type="term" value="F:helicase activity"/>
    <property type="evidence" value="ECO:0007669"/>
    <property type="project" value="UniProtKB-KW"/>
</dbReference>
<evidence type="ECO:0000259" key="5">
    <source>
        <dbReference type="PROSITE" id="PS51192"/>
    </source>
</evidence>
<reference evidence="7" key="1">
    <citation type="submission" date="2019-11" db="EMBL/GenBank/DDBJ databases">
        <title>Leishmania tarentolae CDS.</title>
        <authorList>
            <person name="Goto Y."/>
            <person name="Yamagishi J."/>
        </authorList>
    </citation>
    <scope>NUCLEOTIDE SEQUENCE [LARGE SCALE GENOMIC DNA]</scope>
    <source>
        <strain evidence="7">Parrot Tar II</strain>
    </source>
</reference>
<dbReference type="PANTHER" id="PTHR45766:SF3">
    <property type="entry name" value="DNA ANNEALING HELICASE AND ENDONUCLEASE ZRANB3"/>
    <property type="match status" value="1"/>
</dbReference>
<comment type="caution">
    <text evidence="7">The sequence shown here is derived from an EMBL/GenBank/DDBJ whole genome shotgun (WGS) entry which is preliminary data.</text>
</comment>
<keyword evidence="2" id="KW-0378">Hydrolase</keyword>
<keyword evidence="8" id="KW-1185">Reference proteome</keyword>
<dbReference type="InterPro" id="IPR027417">
    <property type="entry name" value="P-loop_NTPase"/>
</dbReference>
<protein>
    <submittedName>
        <fullName evidence="7">Snf2/RAD54 related DNA helicase</fullName>
    </submittedName>
</protein>
<dbReference type="InterPro" id="IPR014001">
    <property type="entry name" value="Helicase_ATP-bd"/>
</dbReference>
<dbReference type="SMART" id="SM00487">
    <property type="entry name" value="DEXDc"/>
    <property type="match status" value="1"/>
</dbReference>
<feature type="domain" description="Helicase ATP-binding" evidence="5">
    <location>
        <begin position="192"/>
        <end position="355"/>
    </location>
</feature>
<dbReference type="GO" id="GO:0004520">
    <property type="term" value="F:DNA endonuclease activity"/>
    <property type="evidence" value="ECO:0007669"/>
    <property type="project" value="TreeGrafter"/>
</dbReference>
<evidence type="ECO:0000313" key="8">
    <source>
        <dbReference type="Proteomes" id="UP000419144"/>
    </source>
</evidence>
<dbReference type="GO" id="GO:0043596">
    <property type="term" value="C:nuclear replication fork"/>
    <property type="evidence" value="ECO:0007669"/>
    <property type="project" value="TreeGrafter"/>
</dbReference>